<dbReference type="OrthoDB" id="6065272at2759"/>
<proteinExistence type="predicted"/>
<organism evidence="3 4">
    <name type="scientific">Mytilus coruscus</name>
    <name type="common">Sea mussel</name>
    <dbReference type="NCBI Taxonomy" id="42192"/>
    <lineage>
        <taxon>Eukaryota</taxon>
        <taxon>Metazoa</taxon>
        <taxon>Spiralia</taxon>
        <taxon>Lophotrochozoa</taxon>
        <taxon>Mollusca</taxon>
        <taxon>Bivalvia</taxon>
        <taxon>Autobranchia</taxon>
        <taxon>Pteriomorphia</taxon>
        <taxon>Mytilida</taxon>
        <taxon>Mytiloidea</taxon>
        <taxon>Mytilidae</taxon>
        <taxon>Mytilinae</taxon>
        <taxon>Mytilus</taxon>
    </lineage>
</organism>
<evidence type="ECO:0000256" key="1">
    <source>
        <dbReference type="SAM" id="Phobius"/>
    </source>
</evidence>
<evidence type="ECO:0008006" key="5">
    <source>
        <dbReference type="Google" id="ProtNLM"/>
    </source>
</evidence>
<dbReference type="EMBL" id="CACVKT020003176">
    <property type="protein sequence ID" value="CAC5382183.1"/>
    <property type="molecule type" value="Genomic_DNA"/>
</dbReference>
<evidence type="ECO:0000313" key="3">
    <source>
        <dbReference type="EMBL" id="CAC5382183.1"/>
    </source>
</evidence>
<gene>
    <name evidence="3" type="ORF">MCOR_18036</name>
</gene>
<dbReference type="AlphaFoldDB" id="A0A6J8BEV5"/>
<sequence length="219" mass="24752">MDRRSQFTIIIVVFLISYTTTEQDCRKVIDCIESYGAVTSLPFVPDYENFNRNTYTLFLQTLCSNLNYYRSCQINNHSLLVTSCQYIIGEFEADLSVTQEKKNALGKSQCSQINGMVDAVDCLLSNVTLESALSSCTTEMSTNIPTNDSVSLCTIVTVWHDCIFVAVQGTCTSLAGQYWEEVTEEYKNAFCSESKASHVTCYWLTFLLGLFSIQLFFRD</sequence>
<evidence type="ECO:0000256" key="2">
    <source>
        <dbReference type="SAM" id="SignalP"/>
    </source>
</evidence>
<keyword evidence="1" id="KW-1133">Transmembrane helix</keyword>
<keyword evidence="2" id="KW-0732">Signal</keyword>
<accession>A0A6J8BEV5</accession>
<evidence type="ECO:0000313" key="4">
    <source>
        <dbReference type="Proteomes" id="UP000507470"/>
    </source>
</evidence>
<dbReference type="Proteomes" id="UP000507470">
    <property type="component" value="Unassembled WGS sequence"/>
</dbReference>
<protein>
    <recommendedName>
        <fullName evidence="5">DUF19 domain-containing protein</fullName>
    </recommendedName>
</protein>
<feature type="signal peptide" evidence="2">
    <location>
        <begin position="1"/>
        <end position="21"/>
    </location>
</feature>
<keyword evidence="4" id="KW-1185">Reference proteome</keyword>
<feature type="transmembrane region" description="Helical" evidence="1">
    <location>
        <begin position="196"/>
        <end position="217"/>
    </location>
</feature>
<reference evidence="3 4" key="1">
    <citation type="submission" date="2020-06" db="EMBL/GenBank/DDBJ databases">
        <authorList>
            <person name="Li R."/>
            <person name="Bekaert M."/>
        </authorList>
    </citation>
    <scope>NUCLEOTIDE SEQUENCE [LARGE SCALE GENOMIC DNA]</scope>
    <source>
        <strain evidence="4">wild</strain>
    </source>
</reference>
<feature type="chain" id="PRO_5026662329" description="DUF19 domain-containing protein" evidence="2">
    <location>
        <begin position="22"/>
        <end position="219"/>
    </location>
</feature>
<name>A0A6J8BEV5_MYTCO</name>
<keyword evidence="1" id="KW-0812">Transmembrane</keyword>
<keyword evidence="1" id="KW-0472">Membrane</keyword>